<dbReference type="Proteomes" id="UP000008461">
    <property type="component" value="Chromosome"/>
</dbReference>
<dbReference type="EC" id="2.1.3.11" evidence="2"/>
<dbReference type="GO" id="GO:0016597">
    <property type="term" value="F:amino acid binding"/>
    <property type="evidence" value="ECO:0007669"/>
    <property type="project" value="InterPro"/>
</dbReference>
<evidence type="ECO:0000313" key="6">
    <source>
        <dbReference type="Proteomes" id="UP000008461"/>
    </source>
</evidence>
<dbReference type="InterPro" id="IPR006132">
    <property type="entry name" value="Asp/Orn_carbamoyltranf_P-bd"/>
</dbReference>
<dbReference type="GO" id="GO:0004585">
    <property type="term" value="F:ornithine carbamoyltransferase activity"/>
    <property type="evidence" value="ECO:0007669"/>
    <property type="project" value="InterPro"/>
</dbReference>
<dbReference type="HOGENOM" id="CLU_043846_3_3_10"/>
<reference key="2">
    <citation type="submission" date="2011-04" db="EMBL/GenBank/DDBJ databases">
        <title>Complete sequence of chromosome of Haliscomenobacter hydrossis DSM 1100.</title>
        <authorList>
            <consortium name="US DOE Joint Genome Institute (JGI-PGF)"/>
            <person name="Lucas S."/>
            <person name="Han J."/>
            <person name="Lapidus A."/>
            <person name="Bruce D."/>
            <person name="Goodwin L."/>
            <person name="Pitluck S."/>
            <person name="Peters L."/>
            <person name="Kyrpides N."/>
            <person name="Mavromatis K."/>
            <person name="Ivanova N."/>
            <person name="Ovchinnikova G."/>
            <person name="Pagani I."/>
            <person name="Daligault H."/>
            <person name="Detter J.C."/>
            <person name="Han C."/>
            <person name="Land M."/>
            <person name="Hauser L."/>
            <person name="Markowitz V."/>
            <person name="Cheng J.-F."/>
            <person name="Hugenholtz P."/>
            <person name="Woyke T."/>
            <person name="Wu D."/>
            <person name="Verbarg S."/>
            <person name="Frueling A."/>
            <person name="Brambilla E."/>
            <person name="Klenk H.-P."/>
            <person name="Eisen J.A."/>
        </authorList>
    </citation>
    <scope>NUCLEOTIDE SEQUENCE</scope>
    <source>
        <strain>DSM 1100</strain>
    </source>
</reference>
<accession>F4L5T0</accession>
<evidence type="ECO:0000259" key="4">
    <source>
        <dbReference type="Pfam" id="PF02729"/>
    </source>
</evidence>
<proteinExistence type="inferred from homology"/>
<comment type="function">
    <text evidence="2">Catalyzes the transfer of the carbamoyl group from carbamoyl phosphate to the delta-amino group of N(2)-succinyl-L-ornithine to produce N(2)-succinyl-L-citrulline. Is essential for arginine biosynthesis.</text>
</comment>
<feature type="binding site" evidence="2">
    <location>
        <position position="175"/>
    </location>
    <ligand>
        <name>N(2)-succinyl-L-ornithine</name>
        <dbReference type="ChEBI" id="CHEBI:58514"/>
    </ligand>
</feature>
<dbReference type="InterPro" id="IPR043696">
    <property type="entry name" value="ArgF'-like"/>
</dbReference>
<feature type="binding site" evidence="2">
    <location>
        <position position="141"/>
    </location>
    <ligand>
        <name>N(2)-succinyl-L-ornithine</name>
        <dbReference type="ChEBI" id="CHEBI:58514"/>
    </ligand>
</feature>
<comment type="catalytic activity">
    <reaction evidence="2">
        <text>N(2)-succinyl-L-ornithine + carbamoyl phosphate = N(2)-succinyl-L-citrulline + phosphate + H(+)</text>
        <dbReference type="Rhea" id="RHEA:25884"/>
        <dbReference type="ChEBI" id="CHEBI:15378"/>
        <dbReference type="ChEBI" id="CHEBI:43474"/>
        <dbReference type="ChEBI" id="CHEBI:58228"/>
        <dbReference type="ChEBI" id="CHEBI:58514"/>
        <dbReference type="ChEBI" id="CHEBI:58862"/>
        <dbReference type="EC" id="2.1.3.11"/>
    </reaction>
</comment>
<protein>
    <recommendedName>
        <fullName evidence="2">N-succinylornithine carbamoyltransferase</fullName>
        <ecNumber evidence="2">2.1.3.11</ecNumber>
    </recommendedName>
    <alternativeName>
        <fullName evidence="2">N-succinyl-L-ornithine transcarbamylase</fullName>
        <shortName evidence="2">SOTCase</shortName>
    </alternativeName>
</protein>
<reference evidence="5 6" key="1">
    <citation type="journal article" date="2011" name="Stand. Genomic Sci.">
        <title>Complete genome sequence of Haliscomenobacter hydrossis type strain (O).</title>
        <authorList>
            <consortium name="US DOE Joint Genome Institute (JGI-PGF)"/>
            <person name="Daligault H."/>
            <person name="Lapidus A."/>
            <person name="Zeytun A."/>
            <person name="Nolan M."/>
            <person name="Lucas S."/>
            <person name="Del Rio T.G."/>
            <person name="Tice H."/>
            <person name="Cheng J.F."/>
            <person name="Tapia R."/>
            <person name="Han C."/>
            <person name="Goodwin L."/>
            <person name="Pitluck S."/>
            <person name="Liolios K."/>
            <person name="Pagani I."/>
            <person name="Ivanova N."/>
            <person name="Huntemann M."/>
            <person name="Mavromatis K."/>
            <person name="Mikhailova N."/>
            <person name="Pati A."/>
            <person name="Chen A."/>
            <person name="Palaniappan K."/>
            <person name="Land M."/>
            <person name="Hauser L."/>
            <person name="Brambilla E.M."/>
            <person name="Rohde M."/>
            <person name="Verbarg S."/>
            <person name="Goker M."/>
            <person name="Bristow J."/>
            <person name="Eisen J.A."/>
            <person name="Markowitz V."/>
            <person name="Hugenholtz P."/>
            <person name="Kyrpides N.C."/>
            <person name="Klenk H.P."/>
            <person name="Woyke T."/>
        </authorList>
    </citation>
    <scope>NUCLEOTIDE SEQUENCE [LARGE SCALE GENOMIC DNA]</scope>
    <source>
        <strain evidence="6">ATCC 27775 / DSM 1100 / LMG 10767 / O</strain>
    </source>
</reference>
<dbReference type="RefSeq" id="WP_013766578.1">
    <property type="nucleotide sequence ID" value="NC_015510.1"/>
</dbReference>
<feature type="binding site" description="in other chain" evidence="2">
    <location>
        <begin position="47"/>
        <end position="50"/>
    </location>
    <ligand>
        <name>carbamoyl phosphate</name>
        <dbReference type="ChEBI" id="CHEBI:58228"/>
        <note>ligand shared between two neighboring subunits</note>
    </ligand>
</feature>
<dbReference type="InterPro" id="IPR036901">
    <property type="entry name" value="Asp/Orn_carbamoylTrfase_sf"/>
</dbReference>
<sequence length="315" mass="35454">MKNFTSAKDVTDLAGLVQLARDIKADPFKFRDAGKEKTMVLLFFNPSLRTRLSTEKAALNLGMQVISMNADQGWTLEFEEGAIMNAGSAEHVKEAAAVVSQYADIIGIRTFPGLKDREKDYSEQVIEAFKKYASAPIISLESATRHPLQSLADVLTIEEFKKKDRPKVVVSWAPHVRALPQAVPNSFVEWMKIANVDLVVTNPEGYELADEFMDGVQLEYDQQKAFAGADFIYAKNWSSYREYGQILSQDETWRITQDKMVNWANNAYFMHCLPVRRNVVVEDAVLDGPNSIVIKQANNRTWAAQAVVKRVLEGL</sequence>
<comment type="subunit">
    <text evidence="2">Homotrimer.</text>
</comment>
<dbReference type="eggNOG" id="COG0078">
    <property type="taxonomic scope" value="Bacteria"/>
</dbReference>
<keyword evidence="2" id="KW-0055">Arginine biosynthesis</keyword>
<dbReference type="NCBIfam" id="NF003384">
    <property type="entry name" value="PRK04523.1"/>
    <property type="match status" value="1"/>
</dbReference>
<gene>
    <name evidence="2" type="primary">argF'</name>
    <name evidence="5" type="ordered locus">Halhy_4194</name>
</gene>
<name>F4L5T0_HALH1</name>
<evidence type="ECO:0000256" key="1">
    <source>
        <dbReference type="ARBA" id="ARBA00022679"/>
    </source>
</evidence>
<feature type="binding site" evidence="2">
    <location>
        <position position="235"/>
    </location>
    <ligand>
        <name>N(2)-succinyl-L-ornithine</name>
        <dbReference type="ChEBI" id="CHEBI:58514"/>
    </ligand>
</feature>
<comment type="similarity">
    <text evidence="2">Belongs to the aspartate/ornithine carbamoyltransferase superfamily. SOTCase family.</text>
</comment>
<dbReference type="Pfam" id="PF00185">
    <property type="entry name" value="OTCace"/>
    <property type="match status" value="1"/>
</dbReference>
<feature type="binding site" description="in other chain" evidence="2">
    <location>
        <begin position="146"/>
        <end position="149"/>
    </location>
    <ligand>
        <name>carbamoyl phosphate</name>
        <dbReference type="ChEBI" id="CHEBI:58228"/>
        <note>ligand shared between two neighboring subunits</note>
    </ligand>
</feature>
<evidence type="ECO:0000259" key="3">
    <source>
        <dbReference type="Pfam" id="PF00185"/>
    </source>
</evidence>
<feature type="binding site" description="in other chain" evidence="2">
    <location>
        <position position="300"/>
    </location>
    <ligand>
        <name>carbamoyl phosphate</name>
        <dbReference type="ChEBI" id="CHEBI:58228"/>
        <note>ligand shared between two neighboring subunits</note>
    </ligand>
</feature>
<feature type="binding site" description="in other chain" evidence="2">
    <location>
        <position position="109"/>
    </location>
    <ligand>
        <name>carbamoyl phosphate</name>
        <dbReference type="ChEBI" id="CHEBI:58228"/>
        <note>ligand shared between two neighboring subunits</note>
    </ligand>
</feature>
<dbReference type="UniPathway" id="UPA00068"/>
<feature type="binding site" evidence="2">
    <location>
        <position position="276"/>
    </location>
    <ligand>
        <name>N(2)-succinyl-L-ornithine</name>
        <dbReference type="ChEBI" id="CHEBI:58514"/>
    </ligand>
</feature>
<dbReference type="AlphaFoldDB" id="F4L5T0"/>
<comment type="pathway">
    <text evidence="2">Amino-acid biosynthesis; L-arginine biosynthesis.</text>
</comment>
<dbReference type="InterPro" id="IPR006130">
    <property type="entry name" value="Asp/Orn_carbamoylTrfase"/>
</dbReference>
<dbReference type="PRINTS" id="PR00101">
    <property type="entry name" value="ATCASE"/>
</dbReference>
<dbReference type="KEGG" id="hhy:Halhy_4194"/>
<dbReference type="GO" id="GO:0019240">
    <property type="term" value="P:citrulline biosynthetic process"/>
    <property type="evidence" value="ECO:0007669"/>
    <property type="project" value="TreeGrafter"/>
</dbReference>
<keyword evidence="1 2" id="KW-0808">Transferase</keyword>
<dbReference type="PANTHER" id="PTHR45753">
    <property type="entry name" value="ORNITHINE CARBAMOYLTRANSFERASE, MITOCHONDRIAL"/>
    <property type="match status" value="1"/>
</dbReference>
<dbReference type="STRING" id="760192.Halhy_4194"/>
<keyword evidence="6" id="KW-1185">Reference proteome</keyword>
<evidence type="ECO:0000313" key="5">
    <source>
        <dbReference type="EMBL" id="AEE52040.1"/>
    </source>
</evidence>
<dbReference type="HAMAP" id="MF_02235">
    <property type="entry name" value="SOTCase"/>
    <property type="match status" value="1"/>
</dbReference>
<feature type="domain" description="Aspartate/ornithine carbamoyltransferase carbamoyl-P binding" evidence="4">
    <location>
        <begin position="2"/>
        <end position="159"/>
    </location>
</feature>
<dbReference type="EMBL" id="CP002691">
    <property type="protein sequence ID" value="AEE52040.1"/>
    <property type="molecule type" value="Genomic_DNA"/>
</dbReference>
<feature type="binding site" evidence="2">
    <location>
        <position position="74"/>
    </location>
    <ligand>
        <name>carbamoyl phosphate</name>
        <dbReference type="ChEBI" id="CHEBI:58228"/>
        <note>ligand shared between two neighboring subunits</note>
    </ligand>
</feature>
<keyword evidence="2" id="KW-0028">Amino-acid biosynthesis</keyword>
<feature type="domain" description="Aspartate/ornithine carbamoyltransferase Asp/Orn-binding" evidence="3">
    <location>
        <begin position="183"/>
        <end position="308"/>
    </location>
</feature>
<dbReference type="PANTHER" id="PTHR45753:SF3">
    <property type="entry name" value="ORNITHINE TRANSCARBAMYLASE, MITOCHONDRIAL"/>
    <property type="match status" value="1"/>
</dbReference>
<organism evidence="5 6">
    <name type="scientific">Haliscomenobacter hydrossis (strain ATCC 27775 / DSM 1100 / LMG 10767 / O)</name>
    <dbReference type="NCBI Taxonomy" id="760192"/>
    <lineage>
        <taxon>Bacteria</taxon>
        <taxon>Pseudomonadati</taxon>
        <taxon>Bacteroidota</taxon>
        <taxon>Saprospiria</taxon>
        <taxon>Saprospirales</taxon>
        <taxon>Haliscomenobacteraceae</taxon>
        <taxon>Haliscomenobacter</taxon>
    </lineage>
</organism>
<dbReference type="SUPFAM" id="SSF53671">
    <property type="entry name" value="Aspartate/ornithine carbamoyltransferase"/>
    <property type="match status" value="1"/>
</dbReference>
<feature type="binding site" description="in other chain" evidence="2">
    <location>
        <begin position="272"/>
        <end position="273"/>
    </location>
    <ligand>
        <name>carbamoyl phosphate</name>
        <dbReference type="ChEBI" id="CHEBI:58228"/>
        <note>ligand shared between two neighboring subunits</note>
    </ligand>
</feature>
<dbReference type="GO" id="GO:0042450">
    <property type="term" value="P:L-arginine biosynthetic process via ornithine"/>
    <property type="evidence" value="ECO:0007669"/>
    <property type="project" value="TreeGrafter"/>
</dbReference>
<dbReference type="Pfam" id="PF02729">
    <property type="entry name" value="OTCace_N"/>
    <property type="match status" value="1"/>
</dbReference>
<dbReference type="OrthoDB" id="9802587at2"/>
<dbReference type="InterPro" id="IPR006131">
    <property type="entry name" value="Asp_carbamoyltransf_Asp/Orn-bd"/>
</dbReference>
<evidence type="ECO:0000256" key="2">
    <source>
        <dbReference type="HAMAP-Rule" id="MF_02235"/>
    </source>
</evidence>
<dbReference type="Gene3D" id="3.40.50.1370">
    <property type="entry name" value="Aspartate/ornithine carbamoyltransferase"/>
    <property type="match status" value="2"/>
</dbReference>
<dbReference type="PRINTS" id="PR00100">
    <property type="entry name" value="AOTCASE"/>
</dbReference>